<name>A0A9Q0FVB1_9ROSI</name>
<dbReference type="EMBL" id="JAKUCV010006776">
    <property type="protein sequence ID" value="KAJ4825959.1"/>
    <property type="molecule type" value="Genomic_DNA"/>
</dbReference>
<evidence type="ECO:0000313" key="3">
    <source>
        <dbReference type="EMBL" id="KAJ4838256.1"/>
    </source>
</evidence>
<dbReference type="EMBL" id="JAKUCV010003608">
    <property type="protein sequence ID" value="KAJ4838256.1"/>
    <property type="molecule type" value="Genomic_DNA"/>
</dbReference>
<organism evidence="3 4">
    <name type="scientific">Turnera subulata</name>
    <dbReference type="NCBI Taxonomy" id="218843"/>
    <lineage>
        <taxon>Eukaryota</taxon>
        <taxon>Viridiplantae</taxon>
        <taxon>Streptophyta</taxon>
        <taxon>Embryophyta</taxon>
        <taxon>Tracheophyta</taxon>
        <taxon>Spermatophyta</taxon>
        <taxon>Magnoliopsida</taxon>
        <taxon>eudicotyledons</taxon>
        <taxon>Gunneridae</taxon>
        <taxon>Pentapetalae</taxon>
        <taxon>rosids</taxon>
        <taxon>fabids</taxon>
        <taxon>Malpighiales</taxon>
        <taxon>Passifloraceae</taxon>
        <taxon>Turnera</taxon>
    </lineage>
</organism>
<dbReference type="AlphaFoldDB" id="A0A9Q0FVB1"/>
<protein>
    <submittedName>
        <fullName evidence="3">Uncharacterized protein</fullName>
    </submittedName>
</protein>
<evidence type="ECO:0000313" key="4">
    <source>
        <dbReference type="Proteomes" id="UP001141552"/>
    </source>
</evidence>
<feature type="transmembrane region" description="Helical" evidence="1">
    <location>
        <begin position="6"/>
        <end position="32"/>
    </location>
</feature>
<keyword evidence="4" id="KW-1185">Reference proteome</keyword>
<accession>A0A9Q0FVB1</accession>
<dbReference type="OrthoDB" id="1064107at2759"/>
<keyword evidence="1" id="KW-0472">Membrane</keyword>
<dbReference type="PANTHER" id="PTHR36753:SF2">
    <property type="entry name" value="TRANSMEMBRANE PROTEIN"/>
    <property type="match status" value="1"/>
</dbReference>
<keyword evidence="1" id="KW-0812">Transmembrane</keyword>
<gene>
    <name evidence="2" type="ORF">Tsubulata_011195</name>
    <name evidence="3" type="ORF">Tsubulata_011330</name>
</gene>
<comment type="caution">
    <text evidence="3">The sequence shown here is derived from an EMBL/GenBank/DDBJ whole genome shotgun (WGS) entry which is preliminary data.</text>
</comment>
<evidence type="ECO:0000313" key="2">
    <source>
        <dbReference type="EMBL" id="KAJ4825959.1"/>
    </source>
</evidence>
<evidence type="ECO:0000256" key="1">
    <source>
        <dbReference type="SAM" id="Phobius"/>
    </source>
</evidence>
<keyword evidence="1" id="KW-1133">Transmembrane helix</keyword>
<dbReference type="Proteomes" id="UP001141552">
    <property type="component" value="Unassembled WGS sequence"/>
</dbReference>
<sequence>MCCCCALRVCLFCTCLILVVITIGLFFGFGVYKHGFHKIQETLHVCDPNVNGTLCRAATGRPFLGYYYHAPPPF</sequence>
<dbReference type="PANTHER" id="PTHR36753">
    <property type="entry name" value="TRANSMEMBRANE PROTEIN"/>
    <property type="match status" value="1"/>
</dbReference>
<reference evidence="3" key="1">
    <citation type="submission" date="2022-02" db="EMBL/GenBank/DDBJ databases">
        <authorList>
            <person name="Henning P.M."/>
            <person name="McCubbin A.G."/>
            <person name="Shore J.S."/>
        </authorList>
    </citation>
    <scope>NUCLEOTIDE SEQUENCE</scope>
    <source>
        <strain evidence="3">F60SS</strain>
        <tissue evidence="3">Leaves</tissue>
    </source>
</reference>
<proteinExistence type="predicted"/>
<reference evidence="3" key="2">
    <citation type="journal article" date="2023" name="Plants (Basel)">
        <title>Annotation of the Turnera subulata (Passifloraceae) Draft Genome Reveals the S-Locus Evolved after the Divergence of Turneroideae from Passifloroideae in a Stepwise Manner.</title>
        <authorList>
            <person name="Henning P.M."/>
            <person name="Roalson E.H."/>
            <person name="Mir W."/>
            <person name="McCubbin A.G."/>
            <person name="Shore J.S."/>
        </authorList>
    </citation>
    <scope>NUCLEOTIDE SEQUENCE</scope>
    <source>
        <strain evidence="3">F60SS</strain>
    </source>
</reference>